<sequence>MKGFDMSKTKKILYLILCILILTILIPILLDYHKVSGLGLHLVDWKQISFLDFYLSRYVFWGTLVLSAVVLFLMLVTLFYPKQYLEIQLPDVDGELKLKNSAIEGFVRCVVANHNFIKDPTIKVNSRKNKCLVHVEGQMLPSDNIIKRTQIIKDEIANGLTQFFGMNHRVKLYISVKEYKPKPPRKKTVSRVK</sequence>
<organism evidence="2 3">
    <name type="scientific">Streptococcus lutetiensis 033</name>
    <dbReference type="NCBI Taxonomy" id="1076934"/>
    <lineage>
        <taxon>Bacteria</taxon>
        <taxon>Bacillati</taxon>
        <taxon>Bacillota</taxon>
        <taxon>Bacilli</taxon>
        <taxon>Lactobacillales</taxon>
        <taxon>Streptococcaceae</taxon>
        <taxon>Streptococcus</taxon>
    </lineage>
</organism>
<dbReference type="NCBIfam" id="NF033218">
    <property type="entry name" value="anchor_AmaP"/>
    <property type="match status" value="1"/>
</dbReference>
<dbReference type="KEGG" id="slu:KE3_1986"/>
<dbReference type="Proteomes" id="UP000015268">
    <property type="component" value="Chromosome"/>
</dbReference>
<gene>
    <name evidence="2" type="ORF">KE3_1986</name>
</gene>
<keyword evidence="1" id="KW-0472">Membrane</keyword>
<protein>
    <recommendedName>
        <fullName evidence="4">Alkaline shock response membrane anchor protein AmaP</fullName>
    </recommendedName>
</protein>
<keyword evidence="3" id="KW-1185">Reference proteome</keyword>
<keyword evidence="1" id="KW-1133">Transmembrane helix</keyword>
<keyword evidence="1" id="KW-0812">Transmembrane</keyword>
<evidence type="ECO:0000313" key="3">
    <source>
        <dbReference type="Proteomes" id="UP000015268"/>
    </source>
</evidence>
<proteinExistence type="predicted"/>
<name>A0AB33APF3_9STRE</name>
<evidence type="ECO:0008006" key="4">
    <source>
        <dbReference type="Google" id="ProtNLM"/>
    </source>
</evidence>
<feature type="transmembrane region" description="Helical" evidence="1">
    <location>
        <begin position="12"/>
        <end position="30"/>
    </location>
</feature>
<dbReference type="EMBL" id="CP003025">
    <property type="protein sequence ID" value="AGS06436.1"/>
    <property type="molecule type" value="Genomic_DNA"/>
</dbReference>
<evidence type="ECO:0000256" key="1">
    <source>
        <dbReference type="SAM" id="Phobius"/>
    </source>
</evidence>
<evidence type="ECO:0000313" key="2">
    <source>
        <dbReference type="EMBL" id="AGS06436.1"/>
    </source>
</evidence>
<reference evidence="2 3" key="1">
    <citation type="journal article" date="2013" name="BMC Microbiol.">
        <title>Dynamics of fecal microbial communities in children with diarrhea of unknown etiology and genomic analysis of associated Streptococcus lutetiensis.</title>
        <authorList>
            <person name="Jin D."/>
            <person name="Chen C."/>
            <person name="Li L."/>
            <person name="Lu S."/>
            <person name="Li Z."/>
            <person name="Zhou Z."/>
            <person name="Jing H."/>
            <person name="Xu Y."/>
            <person name="Du P."/>
            <person name="Wang H."/>
            <person name="Xiong Y."/>
            <person name="Zheng H."/>
            <person name="Bai X."/>
            <person name="Sun H."/>
            <person name="Wang L."/>
            <person name="Ye C."/>
            <person name="Gottschalk M."/>
            <person name="Xu J."/>
        </authorList>
    </citation>
    <scope>NUCLEOTIDE SEQUENCE [LARGE SCALE GENOMIC DNA]</scope>
    <source>
        <strain evidence="2 3">033</strain>
    </source>
</reference>
<feature type="transmembrane region" description="Helical" evidence="1">
    <location>
        <begin position="58"/>
        <end position="80"/>
    </location>
</feature>
<dbReference type="AlphaFoldDB" id="A0AB33APF3"/>
<accession>A0AB33APF3</accession>